<evidence type="ECO:0000313" key="7">
    <source>
        <dbReference type="EMBL" id="TCP03495.1"/>
    </source>
</evidence>
<dbReference type="GO" id="GO:0005198">
    <property type="term" value="F:structural molecule activity"/>
    <property type="evidence" value="ECO:0007669"/>
    <property type="project" value="UniProtKB-UniRule"/>
</dbReference>
<dbReference type="PRINTS" id="PR00207">
    <property type="entry name" value="FLAGELLIN"/>
</dbReference>
<keyword evidence="3" id="KW-0964">Secreted</keyword>
<evidence type="ECO:0000256" key="3">
    <source>
        <dbReference type="RuleBase" id="RU362073"/>
    </source>
</evidence>
<proteinExistence type="inferred from homology"/>
<dbReference type="Gene3D" id="1.20.1330.10">
    <property type="entry name" value="f41 fragment of flagellin, N-terminal domain"/>
    <property type="match status" value="1"/>
</dbReference>
<dbReference type="InterPro" id="IPR046358">
    <property type="entry name" value="Flagellin_C"/>
</dbReference>
<sequence>MLSLHTNAASLSTQNSVGNTQRSLSSSMSKLGTGYRVNSAMDDAAGLQIATRLDAQTRGMAVAQKNTQNGISMMQTAEGALSEVTSIVQRMKDLATESATASTSEDDRTALQSEYDALGTELGNILKNTSFGGAKLFSDGTTTDGTGGLLDATELTFQIGASSGETMKVDTQTGLGALATALDAISSNYAASGTAGTELGTTDPATANGMIDKLEDALDAIGTYRSTLGAASNRLDHVYNNLANMSTNTSAAKSRIMDVDYASETANMTSQQLLLQAGTSMLKQSGSMSQLALSLLS</sequence>
<dbReference type="GO" id="GO:0009288">
    <property type="term" value="C:bacterial-type flagellum"/>
    <property type="evidence" value="ECO:0007669"/>
    <property type="project" value="UniProtKB-SubCell"/>
</dbReference>
<keyword evidence="7" id="KW-0282">Flagellum</keyword>
<evidence type="ECO:0000256" key="1">
    <source>
        <dbReference type="ARBA" id="ARBA00005709"/>
    </source>
</evidence>
<dbReference type="OrthoDB" id="9796789at2"/>
<evidence type="ECO:0000256" key="4">
    <source>
        <dbReference type="SAM" id="MobiDB-lite"/>
    </source>
</evidence>
<dbReference type="SUPFAM" id="SSF64518">
    <property type="entry name" value="Phase 1 flagellin"/>
    <property type="match status" value="1"/>
</dbReference>
<protein>
    <recommendedName>
        <fullName evidence="3">Flagellin</fullName>
    </recommendedName>
</protein>
<gene>
    <name evidence="7" type="ORF">EV684_104217</name>
</gene>
<evidence type="ECO:0000259" key="5">
    <source>
        <dbReference type="Pfam" id="PF00669"/>
    </source>
</evidence>
<dbReference type="InterPro" id="IPR001492">
    <property type="entry name" value="Flagellin"/>
</dbReference>
<feature type="domain" description="Flagellin N-terminal" evidence="5">
    <location>
        <begin position="6"/>
        <end position="139"/>
    </location>
</feature>
<name>A0A4R2ME72_RUBGE</name>
<comment type="similarity">
    <text evidence="1 3">Belongs to the bacterial flagellin family.</text>
</comment>
<keyword evidence="7" id="KW-0966">Cell projection</keyword>
<feature type="region of interest" description="Disordered" evidence="4">
    <location>
        <begin position="1"/>
        <end position="27"/>
    </location>
</feature>
<dbReference type="Proteomes" id="UP000295106">
    <property type="component" value="Unassembled WGS sequence"/>
</dbReference>
<comment type="caution">
    <text evidence="7">The sequence shown here is derived from an EMBL/GenBank/DDBJ whole genome shotgun (WGS) entry which is preliminary data.</text>
</comment>
<organism evidence="7 8">
    <name type="scientific">Rubrivivax gelatinosus</name>
    <name type="common">Rhodocyclus gelatinosus</name>
    <name type="synonym">Rhodopseudomonas gelatinosa</name>
    <dbReference type="NCBI Taxonomy" id="28068"/>
    <lineage>
        <taxon>Bacteria</taxon>
        <taxon>Pseudomonadati</taxon>
        <taxon>Pseudomonadota</taxon>
        <taxon>Betaproteobacteria</taxon>
        <taxon>Burkholderiales</taxon>
        <taxon>Sphaerotilaceae</taxon>
        <taxon>Rubrivivax</taxon>
    </lineage>
</organism>
<reference evidence="7 8" key="1">
    <citation type="submission" date="2019-03" db="EMBL/GenBank/DDBJ databases">
        <title>Genomic Encyclopedia of Type Strains, Phase IV (KMG-IV): sequencing the most valuable type-strain genomes for metagenomic binning, comparative biology and taxonomic classification.</title>
        <authorList>
            <person name="Goeker M."/>
        </authorList>
    </citation>
    <scope>NUCLEOTIDE SEQUENCE [LARGE SCALE GENOMIC DNA]</scope>
    <source>
        <strain evidence="7 8">DSM 1709</strain>
    </source>
</reference>
<evidence type="ECO:0000259" key="6">
    <source>
        <dbReference type="Pfam" id="PF00700"/>
    </source>
</evidence>
<dbReference type="Pfam" id="PF00700">
    <property type="entry name" value="Flagellin_C"/>
    <property type="match status" value="1"/>
</dbReference>
<keyword evidence="2 3" id="KW-0975">Bacterial flagellum</keyword>
<dbReference type="Pfam" id="PF00669">
    <property type="entry name" value="Flagellin_N"/>
    <property type="match status" value="1"/>
</dbReference>
<dbReference type="EMBL" id="SLXD01000004">
    <property type="protein sequence ID" value="TCP03495.1"/>
    <property type="molecule type" value="Genomic_DNA"/>
</dbReference>
<dbReference type="AlphaFoldDB" id="A0A4R2ME72"/>
<evidence type="ECO:0000256" key="2">
    <source>
        <dbReference type="ARBA" id="ARBA00023143"/>
    </source>
</evidence>
<keyword evidence="7" id="KW-0969">Cilium</keyword>
<evidence type="ECO:0000313" key="8">
    <source>
        <dbReference type="Proteomes" id="UP000295106"/>
    </source>
</evidence>
<dbReference type="GO" id="GO:0005576">
    <property type="term" value="C:extracellular region"/>
    <property type="evidence" value="ECO:0007669"/>
    <property type="project" value="UniProtKB-SubCell"/>
</dbReference>
<dbReference type="InterPro" id="IPR001029">
    <property type="entry name" value="Flagellin_N"/>
</dbReference>
<dbReference type="GeneID" id="99685631"/>
<accession>A0A4R2ME72</accession>
<comment type="function">
    <text evidence="3">Flagellin is the subunit protein which polymerizes to form the filaments of bacterial flagella.</text>
</comment>
<dbReference type="PANTHER" id="PTHR42792:SF2">
    <property type="entry name" value="FLAGELLIN"/>
    <property type="match status" value="1"/>
</dbReference>
<feature type="domain" description="Flagellin C-terminal" evidence="6">
    <location>
        <begin position="211"/>
        <end position="296"/>
    </location>
</feature>
<dbReference type="PANTHER" id="PTHR42792">
    <property type="entry name" value="FLAGELLIN"/>
    <property type="match status" value="1"/>
</dbReference>
<dbReference type="RefSeq" id="WP_132646113.1">
    <property type="nucleotide sequence ID" value="NZ_CP181386.1"/>
</dbReference>
<comment type="subcellular location">
    <subcellularLocation>
        <location evidence="3">Secreted</location>
    </subcellularLocation>
    <subcellularLocation>
        <location evidence="3">Bacterial flagellum</location>
    </subcellularLocation>
</comment>